<evidence type="ECO:0000256" key="7">
    <source>
        <dbReference type="PIRNR" id="PIRNR000524"/>
    </source>
</evidence>
<organism evidence="11 12">
    <name type="scientific">Gryllus longicercus</name>
    <dbReference type="NCBI Taxonomy" id="2509291"/>
    <lineage>
        <taxon>Eukaryota</taxon>
        <taxon>Metazoa</taxon>
        <taxon>Ecdysozoa</taxon>
        <taxon>Arthropoda</taxon>
        <taxon>Hexapoda</taxon>
        <taxon>Insecta</taxon>
        <taxon>Pterygota</taxon>
        <taxon>Neoptera</taxon>
        <taxon>Polyneoptera</taxon>
        <taxon>Orthoptera</taxon>
        <taxon>Ensifera</taxon>
        <taxon>Gryllidea</taxon>
        <taxon>Grylloidea</taxon>
        <taxon>Gryllidae</taxon>
        <taxon>Gryllinae</taxon>
        <taxon>Gryllus</taxon>
    </lineage>
</organism>
<comment type="catalytic activity">
    <reaction evidence="7">
        <text>glyoxylate + L-alanine = glycine + pyruvate</text>
        <dbReference type="Rhea" id="RHEA:24248"/>
        <dbReference type="ChEBI" id="CHEBI:15361"/>
        <dbReference type="ChEBI" id="CHEBI:36655"/>
        <dbReference type="ChEBI" id="CHEBI:57305"/>
        <dbReference type="ChEBI" id="CHEBI:57972"/>
        <dbReference type="EC" id="2.6.1.44"/>
    </reaction>
</comment>
<keyword evidence="2" id="KW-0032">Aminotransferase</keyword>
<dbReference type="GO" id="GO:0047304">
    <property type="term" value="F:2-aminoethylphosphonate-pyruvate transaminase activity"/>
    <property type="evidence" value="ECO:0007669"/>
    <property type="project" value="UniProtKB-EC"/>
</dbReference>
<feature type="modified residue" description="N6-(pyridoxal phosphate)lysine" evidence="9">
    <location>
        <position position="197"/>
    </location>
</feature>
<dbReference type="InterPro" id="IPR012703">
    <property type="entry name" value="NH2EtPonate_pyrv_transaminase"/>
</dbReference>
<accession>A0AAN9VE81</accession>
<keyword evidence="5" id="KW-0670">Pyruvate</keyword>
<proteinExistence type="inferred from homology"/>
<feature type="domain" description="Aminotransferase class V" evidence="10">
    <location>
        <begin position="28"/>
        <end position="218"/>
    </location>
</feature>
<evidence type="ECO:0000256" key="4">
    <source>
        <dbReference type="ARBA" id="ARBA00022898"/>
    </source>
</evidence>
<dbReference type="InterPro" id="IPR015422">
    <property type="entry name" value="PyrdxlP-dep_Trfase_small"/>
</dbReference>
<dbReference type="NCBIfam" id="NF010006">
    <property type="entry name" value="PRK13479.1"/>
    <property type="match status" value="1"/>
</dbReference>
<dbReference type="GO" id="GO:0019700">
    <property type="term" value="P:organic phosphonate catabolic process"/>
    <property type="evidence" value="ECO:0007669"/>
    <property type="project" value="InterPro"/>
</dbReference>
<dbReference type="EMBL" id="JAZDUA010000335">
    <property type="protein sequence ID" value="KAK7794386.1"/>
    <property type="molecule type" value="Genomic_DNA"/>
</dbReference>
<dbReference type="InterPro" id="IPR015421">
    <property type="entry name" value="PyrdxlP-dep_Trfase_major"/>
</dbReference>
<keyword evidence="12" id="KW-1185">Reference proteome</keyword>
<reference evidence="11 12" key="1">
    <citation type="submission" date="2024-03" db="EMBL/GenBank/DDBJ databases">
        <title>The genome assembly and annotation of the cricket Gryllus longicercus Weissman &amp; Gray.</title>
        <authorList>
            <person name="Szrajer S."/>
            <person name="Gray D."/>
            <person name="Ylla G."/>
        </authorList>
    </citation>
    <scope>NUCLEOTIDE SEQUENCE [LARGE SCALE GENOMIC DNA]</scope>
    <source>
        <strain evidence="11">DAG 2021-001</strain>
        <tissue evidence="11">Whole body minus gut</tissue>
    </source>
</reference>
<dbReference type="InterPro" id="IPR015424">
    <property type="entry name" value="PyrdxlP-dep_Trfase"/>
</dbReference>
<evidence type="ECO:0000313" key="12">
    <source>
        <dbReference type="Proteomes" id="UP001378592"/>
    </source>
</evidence>
<dbReference type="EC" id="2.6.1.44" evidence="7"/>
<dbReference type="Proteomes" id="UP001378592">
    <property type="component" value="Unassembled WGS sequence"/>
</dbReference>
<evidence type="ECO:0000256" key="1">
    <source>
        <dbReference type="ARBA" id="ARBA00001933"/>
    </source>
</evidence>
<evidence type="ECO:0000313" key="11">
    <source>
        <dbReference type="EMBL" id="KAK7794386.1"/>
    </source>
</evidence>
<evidence type="ECO:0000256" key="5">
    <source>
        <dbReference type="ARBA" id="ARBA00023317"/>
    </source>
</evidence>
<evidence type="ECO:0000256" key="8">
    <source>
        <dbReference type="PIRSR" id="PIRSR000524-1"/>
    </source>
</evidence>
<dbReference type="PANTHER" id="PTHR42778">
    <property type="entry name" value="2-AMINOETHYLPHOSPHONATE--PYRUVATE TRANSAMINASE"/>
    <property type="match status" value="1"/>
</dbReference>
<dbReference type="HAMAP" id="MF_01376">
    <property type="entry name" value="PhnW_aminotrans_5"/>
    <property type="match status" value="1"/>
</dbReference>
<dbReference type="Gene3D" id="3.90.1150.10">
    <property type="entry name" value="Aspartate Aminotransferase, domain 1"/>
    <property type="match status" value="1"/>
</dbReference>
<evidence type="ECO:0000256" key="3">
    <source>
        <dbReference type="ARBA" id="ARBA00022679"/>
    </source>
</evidence>
<dbReference type="PIRSF" id="PIRSF000524">
    <property type="entry name" value="SPT"/>
    <property type="match status" value="1"/>
</dbReference>
<dbReference type="SUPFAM" id="SSF53383">
    <property type="entry name" value="PLP-dependent transferases"/>
    <property type="match status" value="1"/>
</dbReference>
<dbReference type="InterPro" id="IPR000192">
    <property type="entry name" value="Aminotrans_V_dom"/>
</dbReference>
<comment type="similarity">
    <text evidence="7">Belongs to the class-V pyridoxal-phosphate-dependent aminotransferase family.</text>
</comment>
<dbReference type="AlphaFoldDB" id="A0AAN9VE81"/>
<evidence type="ECO:0000259" key="10">
    <source>
        <dbReference type="Pfam" id="PF00266"/>
    </source>
</evidence>
<feature type="binding site" evidence="8">
    <location>
        <position position="342"/>
    </location>
    <ligand>
        <name>substrate</name>
    </ligand>
</feature>
<evidence type="ECO:0000256" key="6">
    <source>
        <dbReference type="ARBA" id="ARBA00049460"/>
    </source>
</evidence>
<comment type="catalytic activity">
    <reaction evidence="6">
        <text>(2-aminoethyl)phosphonate + pyruvate = phosphonoacetaldehyde + L-alanine</text>
        <dbReference type="Rhea" id="RHEA:17021"/>
        <dbReference type="ChEBI" id="CHEBI:15361"/>
        <dbReference type="ChEBI" id="CHEBI:57418"/>
        <dbReference type="ChEBI" id="CHEBI:57972"/>
        <dbReference type="ChEBI" id="CHEBI:58383"/>
        <dbReference type="EC" id="2.6.1.37"/>
    </reaction>
</comment>
<evidence type="ECO:0000256" key="9">
    <source>
        <dbReference type="PIRSR" id="PIRSR000524-50"/>
    </source>
</evidence>
<dbReference type="Gene3D" id="3.40.640.10">
    <property type="entry name" value="Type I PLP-dependent aspartate aminotransferase-like (Major domain)"/>
    <property type="match status" value="1"/>
</dbReference>
<dbReference type="GO" id="GO:0008453">
    <property type="term" value="F:alanine-glyoxylate transaminase activity"/>
    <property type="evidence" value="ECO:0007669"/>
    <property type="project" value="UniProtKB-EC"/>
</dbReference>
<gene>
    <name evidence="11" type="ORF">R5R35_011667</name>
</gene>
<keyword evidence="4 7" id="KW-0663">Pyridoxal phosphate</keyword>
<comment type="cofactor">
    <cofactor evidence="1 7 9">
        <name>pyridoxal 5'-phosphate</name>
        <dbReference type="ChEBI" id="CHEBI:597326"/>
    </cofactor>
</comment>
<sequence>MSPPQDQKTLFTPGPTCTSMTVKRAMLRDVFPRTDEFTLITQDIMRRLLDVAGANPKEWNTILLQGTGTYGLEAVIHTTSPKTKDARVLILMNGFYANRLVDICEIAGIAHDVLNFGEAKPYDLTKIEKYLSDHKYTLVVGVHCETSNGILNPLEAVAELVRSKQPSAAVLVDAMSSFSAIPLSFDKIDFLVATPNKVVQGVPGFAFVLARTKRLQEYKGNARTLCLDLVKQNEDLQAYGQFRFTPPSHVLLAAQQALKEYEAEGNPSIRCKRYQSNATTLWAGARRLGLKTLLPQEQLSPIVTSYLYPKHAKFQLEEFCRRLEVKGFILFPGKLTNVDSFRIGCLGDIHPTDVEKLLKAIEEVLKDMGVPIPVP</sequence>
<protein>
    <recommendedName>
        <fullName evidence="7">Alanine--glyoxylate aminotransferase</fullName>
        <ecNumber evidence="7">2.6.1.44</ecNumber>
    </recommendedName>
</protein>
<keyword evidence="3" id="KW-0808">Transferase</keyword>
<dbReference type="NCBIfam" id="TIGR03301">
    <property type="entry name" value="PhnW-AepZ"/>
    <property type="match status" value="1"/>
</dbReference>
<dbReference type="Pfam" id="PF00266">
    <property type="entry name" value="Aminotran_5"/>
    <property type="match status" value="1"/>
</dbReference>
<evidence type="ECO:0000256" key="2">
    <source>
        <dbReference type="ARBA" id="ARBA00022576"/>
    </source>
</evidence>
<name>A0AAN9VE81_9ORTH</name>
<dbReference type="InterPro" id="IPR024169">
    <property type="entry name" value="SP_NH2Trfase/AEP_transaminase"/>
</dbReference>
<comment type="caution">
    <text evidence="11">The sequence shown here is derived from an EMBL/GenBank/DDBJ whole genome shotgun (WGS) entry which is preliminary data.</text>
</comment>
<dbReference type="PANTHER" id="PTHR42778:SF1">
    <property type="entry name" value="2-AMINOETHYLPHOSPHONATE--PYRUVATE TRANSAMINASE"/>
    <property type="match status" value="1"/>
</dbReference>